<accession>A0A5D0RJG3</accession>
<reference evidence="1 2" key="1">
    <citation type="submission" date="2019-08" db="EMBL/GenBank/DDBJ databases">
        <title>Identification of a novel species of the genus Boseongicola.</title>
        <authorList>
            <person name="Zhang X.-Q."/>
        </authorList>
    </citation>
    <scope>NUCLEOTIDE SEQUENCE [LARGE SCALE GENOMIC DNA]</scope>
    <source>
        <strain evidence="1 2">HY14</strain>
    </source>
</reference>
<dbReference type="Proteomes" id="UP000322080">
    <property type="component" value="Unassembled WGS sequence"/>
</dbReference>
<evidence type="ECO:0000313" key="1">
    <source>
        <dbReference type="EMBL" id="TYB81770.1"/>
    </source>
</evidence>
<protein>
    <submittedName>
        <fullName evidence="1">Uncharacterized protein</fullName>
    </submittedName>
</protein>
<keyword evidence="2" id="KW-1185">Reference proteome</keyword>
<organism evidence="1 2">
    <name type="scientific">Maritimibacter fusiformis</name>
    <dbReference type="NCBI Taxonomy" id="2603819"/>
    <lineage>
        <taxon>Bacteria</taxon>
        <taxon>Pseudomonadati</taxon>
        <taxon>Pseudomonadota</taxon>
        <taxon>Alphaproteobacteria</taxon>
        <taxon>Rhodobacterales</taxon>
        <taxon>Roseobacteraceae</taxon>
        <taxon>Maritimibacter</taxon>
    </lineage>
</organism>
<sequence>MLNLSPEISIKIAKLIPRLASPYESEVLATVEAIRRTLDRAELSLHDLAARLCAPEPVQIRAQPKPEPAPDHDADSLLAKAMWLRDHAQDDLTANQAAFVATAIRMLGAGQSLSVKQIGWLYGLCTMHGHEA</sequence>
<dbReference type="AlphaFoldDB" id="A0A5D0RJG3"/>
<comment type="caution">
    <text evidence="1">The sequence shown here is derived from an EMBL/GenBank/DDBJ whole genome shotgun (WGS) entry which is preliminary data.</text>
</comment>
<evidence type="ECO:0000313" key="2">
    <source>
        <dbReference type="Proteomes" id="UP000322080"/>
    </source>
</evidence>
<name>A0A5D0RJG3_9RHOB</name>
<gene>
    <name evidence="1" type="ORF">FVF75_08680</name>
</gene>
<proteinExistence type="predicted"/>
<dbReference type="RefSeq" id="WP_148377579.1">
    <property type="nucleotide sequence ID" value="NZ_VSIY01000005.1"/>
</dbReference>
<dbReference type="EMBL" id="VSIY01000005">
    <property type="protein sequence ID" value="TYB81770.1"/>
    <property type="molecule type" value="Genomic_DNA"/>
</dbReference>